<keyword evidence="4 8" id="KW-0812">Transmembrane</keyword>
<comment type="similarity">
    <text evidence="2">Belongs to the MscS (TC 1.A.23) family.</text>
</comment>
<evidence type="ECO:0000313" key="12">
    <source>
        <dbReference type="Proteomes" id="UP001596101"/>
    </source>
</evidence>
<dbReference type="Pfam" id="PF21088">
    <property type="entry name" value="MS_channel_1st"/>
    <property type="match status" value="1"/>
</dbReference>
<dbReference type="PANTHER" id="PTHR30566">
    <property type="entry name" value="YNAI-RELATED MECHANOSENSITIVE ION CHANNEL"/>
    <property type="match status" value="1"/>
</dbReference>
<proteinExistence type="inferred from homology"/>
<accession>A0ABW0MNW6</accession>
<organism evidence="11 12">
    <name type="scientific">Massilia suwonensis</name>
    <dbReference type="NCBI Taxonomy" id="648895"/>
    <lineage>
        <taxon>Bacteria</taxon>
        <taxon>Pseudomonadati</taxon>
        <taxon>Pseudomonadota</taxon>
        <taxon>Betaproteobacteria</taxon>
        <taxon>Burkholderiales</taxon>
        <taxon>Oxalobacteraceae</taxon>
        <taxon>Telluria group</taxon>
        <taxon>Massilia</taxon>
    </lineage>
</organism>
<evidence type="ECO:0000256" key="4">
    <source>
        <dbReference type="ARBA" id="ARBA00022692"/>
    </source>
</evidence>
<evidence type="ECO:0000256" key="3">
    <source>
        <dbReference type="ARBA" id="ARBA00022475"/>
    </source>
</evidence>
<keyword evidence="5 8" id="KW-1133">Transmembrane helix</keyword>
<evidence type="ECO:0000256" key="2">
    <source>
        <dbReference type="ARBA" id="ARBA00008017"/>
    </source>
</evidence>
<evidence type="ECO:0000259" key="9">
    <source>
        <dbReference type="Pfam" id="PF00924"/>
    </source>
</evidence>
<dbReference type="InterPro" id="IPR023408">
    <property type="entry name" value="MscS_beta-dom_sf"/>
</dbReference>
<feature type="transmembrane region" description="Helical" evidence="8">
    <location>
        <begin position="17"/>
        <end position="38"/>
    </location>
</feature>
<keyword evidence="3" id="KW-1003">Cell membrane</keyword>
<evidence type="ECO:0000256" key="5">
    <source>
        <dbReference type="ARBA" id="ARBA00022989"/>
    </source>
</evidence>
<keyword evidence="6 8" id="KW-0472">Membrane</keyword>
<evidence type="ECO:0000256" key="7">
    <source>
        <dbReference type="SAM" id="MobiDB-lite"/>
    </source>
</evidence>
<keyword evidence="12" id="KW-1185">Reference proteome</keyword>
<feature type="transmembrane region" description="Helical" evidence="8">
    <location>
        <begin position="68"/>
        <end position="88"/>
    </location>
</feature>
<dbReference type="InterPro" id="IPR011014">
    <property type="entry name" value="MscS_channel_TM-2"/>
</dbReference>
<feature type="transmembrane region" description="Helical" evidence="8">
    <location>
        <begin position="94"/>
        <end position="112"/>
    </location>
</feature>
<evidence type="ECO:0000256" key="8">
    <source>
        <dbReference type="SAM" id="Phobius"/>
    </source>
</evidence>
<feature type="domain" description="Mechanosensitive ion channel MscS" evidence="9">
    <location>
        <begin position="184"/>
        <end position="251"/>
    </location>
</feature>
<dbReference type="SUPFAM" id="SSF82861">
    <property type="entry name" value="Mechanosensitive channel protein MscS (YggB), transmembrane region"/>
    <property type="match status" value="1"/>
</dbReference>
<dbReference type="SUPFAM" id="SSF50182">
    <property type="entry name" value="Sm-like ribonucleoproteins"/>
    <property type="match status" value="1"/>
</dbReference>
<feature type="domain" description="Mechanosensitive ion channel transmembrane helices 2/3" evidence="10">
    <location>
        <begin position="148"/>
        <end position="183"/>
    </location>
</feature>
<feature type="region of interest" description="Disordered" evidence="7">
    <location>
        <begin position="360"/>
        <end position="381"/>
    </location>
</feature>
<dbReference type="Pfam" id="PF00924">
    <property type="entry name" value="MS_channel_2nd"/>
    <property type="match status" value="1"/>
</dbReference>
<evidence type="ECO:0000313" key="11">
    <source>
        <dbReference type="EMBL" id="MFC5478501.1"/>
    </source>
</evidence>
<gene>
    <name evidence="11" type="ORF">ACFPQ5_09900</name>
</gene>
<evidence type="ECO:0000259" key="10">
    <source>
        <dbReference type="Pfam" id="PF21088"/>
    </source>
</evidence>
<evidence type="ECO:0000256" key="1">
    <source>
        <dbReference type="ARBA" id="ARBA00004651"/>
    </source>
</evidence>
<evidence type="ECO:0000256" key="6">
    <source>
        <dbReference type="ARBA" id="ARBA00023136"/>
    </source>
</evidence>
<feature type="transmembrane region" description="Helical" evidence="8">
    <location>
        <begin position="164"/>
        <end position="182"/>
    </location>
</feature>
<sequence>MDIRAFVASLDITLPNALFALSLAVASFVAVHGVLMLFRRRLDRLSDERAHRPVAEVLRKTLARTSNLVVFATAVLIGLSALDLPAPWNARVSHLWFLTLGLQLAIYLHSAIKVTARRYFRTHEHAAAADNQVTVAHTLIIWVLQTSVWVIFALALLANLGINISTFVASLGIGGIAIALAVQNVLGDLFASLSIAIDKPFEVGDFISTSSTSGTVEKVGLKTTRLRASSGEQIIVSNAELLKSTVSNFKRMVTRRIVYNLRAHPDTPAALAAKVPTAIAEFIGRQEQVRFDRAHLSKYTQDYIEWEIVYTILDANYDLFMNTQQAIILASMQMFADLGISTAPRAQQLLLQVAVETEAPEVPQGPRPRYPNTLRSLPKGT</sequence>
<dbReference type="InterPro" id="IPR049142">
    <property type="entry name" value="MS_channel_1st"/>
</dbReference>
<dbReference type="InterPro" id="IPR010920">
    <property type="entry name" value="LSM_dom_sf"/>
</dbReference>
<dbReference type="InterPro" id="IPR006685">
    <property type="entry name" value="MscS_channel_2nd"/>
</dbReference>
<comment type="subcellular location">
    <subcellularLocation>
        <location evidence="1">Cell membrane</location>
        <topology evidence="1">Multi-pass membrane protein</topology>
    </subcellularLocation>
</comment>
<name>A0ABW0MNW6_9BURK</name>
<dbReference type="Gene3D" id="2.30.30.60">
    <property type="match status" value="1"/>
</dbReference>
<protein>
    <submittedName>
        <fullName evidence="11">Mechanosensitive ion channel family protein</fullName>
    </submittedName>
</protein>
<comment type="caution">
    <text evidence="11">The sequence shown here is derived from an EMBL/GenBank/DDBJ whole genome shotgun (WGS) entry which is preliminary data.</text>
</comment>
<reference evidence="12" key="1">
    <citation type="journal article" date="2019" name="Int. J. Syst. Evol. Microbiol.">
        <title>The Global Catalogue of Microorganisms (GCM) 10K type strain sequencing project: providing services to taxonomists for standard genome sequencing and annotation.</title>
        <authorList>
            <consortium name="The Broad Institute Genomics Platform"/>
            <consortium name="The Broad Institute Genome Sequencing Center for Infectious Disease"/>
            <person name="Wu L."/>
            <person name="Ma J."/>
        </authorList>
    </citation>
    <scope>NUCLEOTIDE SEQUENCE [LARGE SCALE GENOMIC DNA]</scope>
    <source>
        <strain evidence="12">CCUG 43111</strain>
    </source>
</reference>
<feature type="transmembrane region" description="Helical" evidence="8">
    <location>
        <begin position="133"/>
        <end position="158"/>
    </location>
</feature>
<dbReference type="EMBL" id="JBHSMR010000013">
    <property type="protein sequence ID" value="MFC5478501.1"/>
    <property type="molecule type" value="Genomic_DNA"/>
</dbReference>
<dbReference type="Proteomes" id="UP001596101">
    <property type="component" value="Unassembled WGS sequence"/>
</dbReference>
<dbReference type="PANTHER" id="PTHR30566:SF25">
    <property type="entry name" value="INNER MEMBRANE PROTEIN"/>
    <property type="match status" value="1"/>
</dbReference>
<dbReference type="RefSeq" id="WP_379754310.1">
    <property type="nucleotide sequence ID" value="NZ_JBHSMR010000013.1"/>
</dbReference>
<dbReference type="Gene3D" id="1.10.287.1260">
    <property type="match status" value="1"/>
</dbReference>